<name>A0A6A5QC09_AMPQU</name>
<feature type="domain" description="GPI inositol-deacylase winged helix" evidence="4">
    <location>
        <begin position="549"/>
        <end position="632"/>
    </location>
</feature>
<keyword evidence="2" id="KW-0040">ANK repeat</keyword>
<dbReference type="Pfam" id="PF24883">
    <property type="entry name" value="NPHP3_N"/>
    <property type="match status" value="1"/>
</dbReference>
<evidence type="ECO:0000256" key="2">
    <source>
        <dbReference type="PROSITE-ProRule" id="PRU00023"/>
    </source>
</evidence>
<accession>A0A6A5QC09</accession>
<dbReference type="Pfam" id="PF17109">
    <property type="entry name" value="Goodbye"/>
    <property type="match status" value="1"/>
</dbReference>
<feature type="domain" description="Fungal STAND N-terminal Goodbye" evidence="3">
    <location>
        <begin position="11"/>
        <end position="134"/>
    </location>
</feature>
<reference evidence="6" key="1">
    <citation type="journal article" date="2020" name="Stud. Mycol.">
        <title>101 Dothideomycetes genomes: a test case for predicting lifestyles and emergence of pathogens.</title>
        <authorList>
            <person name="Haridas S."/>
            <person name="Albert R."/>
            <person name="Binder M."/>
            <person name="Bloem J."/>
            <person name="Labutti K."/>
            <person name="Salamov A."/>
            <person name="Andreopoulos B."/>
            <person name="Baker S."/>
            <person name="Barry K."/>
            <person name="Bills G."/>
            <person name="Bluhm B."/>
            <person name="Cannon C."/>
            <person name="Castanera R."/>
            <person name="Culley D."/>
            <person name="Daum C."/>
            <person name="Ezra D."/>
            <person name="Gonzalez J."/>
            <person name="Henrissat B."/>
            <person name="Kuo A."/>
            <person name="Liang C."/>
            <person name="Lipzen A."/>
            <person name="Lutzoni F."/>
            <person name="Magnuson J."/>
            <person name="Mondo S."/>
            <person name="Nolan M."/>
            <person name="Ohm R."/>
            <person name="Pangilinan J."/>
            <person name="Park H.-J."/>
            <person name="Ramirez L."/>
            <person name="Alfaro M."/>
            <person name="Sun H."/>
            <person name="Tritt A."/>
            <person name="Yoshinaga Y."/>
            <person name="Zwiers L.-H."/>
            <person name="Turgeon B."/>
            <person name="Goodwin S."/>
            <person name="Spatafora J."/>
            <person name="Crous P."/>
            <person name="Grigoriev I."/>
        </authorList>
    </citation>
    <scope>NUCLEOTIDE SEQUENCE</scope>
    <source>
        <strain evidence="6">HMLAC05119</strain>
    </source>
</reference>
<protein>
    <submittedName>
        <fullName evidence="6">Ankyrin repeat-containing domain protein</fullName>
    </submittedName>
</protein>
<keyword evidence="7" id="KW-1185">Reference proteome</keyword>
<dbReference type="PROSITE" id="PS50297">
    <property type="entry name" value="ANK_REP_REGION"/>
    <property type="match status" value="1"/>
</dbReference>
<dbReference type="InterPro" id="IPR036770">
    <property type="entry name" value="Ankyrin_rpt-contain_sf"/>
</dbReference>
<keyword evidence="1" id="KW-0677">Repeat</keyword>
<dbReference type="Pfam" id="PF22939">
    <property type="entry name" value="WHD_GPIID"/>
    <property type="match status" value="1"/>
</dbReference>
<dbReference type="Pfam" id="PF12796">
    <property type="entry name" value="Ank_2"/>
    <property type="match status" value="1"/>
</dbReference>
<dbReference type="InterPro" id="IPR002110">
    <property type="entry name" value="Ankyrin_rpt"/>
</dbReference>
<dbReference type="SUPFAM" id="SSF52540">
    <property type="entry name" value="P-loop containing nucleoside triphosphate hydrolases"/>
    <property type="match status" value="1"/>
</dbReference>
<organism evidence="6 7">
    <name type="scientific">Ampelomyces quisqualis</name>
    <name type="common">Powdery mildew agent</name>
    <dbReference type="NCBI Taxonomy" id="50730"/>
    <lineage>
        <taxon>Eukaryota</taxon>
        <taxon>Fungi</taxon>
        <taxon>Dikarya</taxon>
        <taxon>Ascomycota</taxon>
        <taxon>Pezizomycotina</taxon>
        <taxon>Dothideomycetes</taxon>
        <taxon>Pleosporomycetidae</taxon>
        <taxon>Pleosporales</taxon>
        <taxon>Pleosporineae</taxon>
        <taxon>Phaeosphaeriaceae</taxon>
        <taxon>Ampelomyces</taxon>
    </lineage>
</organism>
<dbReference type="PANTHER" id="PTHR10039">
    <property type="entry name" value="AMELOGENIN"/>
    <property type="match status" value="1"/>
</dbReference>
<dbReference type="OrthoDB" id="195446at2759"/>
<proteinExistence type="predicted"/>
<dbReference type="SUPFAM" id="SSF48403">
    <property type="entry name" value="Ankyrin repeat"/>
    <property type="match status" value="2"/>
</dbReference>
<evidence type="ECO:0000256" key="1">
    <source>
        <dbReference type="ARBA" id="ARBA00022737"/>
    </source>
</evidence>
<evidence type="ECO:0000259" key="4">
    <source>
        <dbReference type="Pfam" id="PF22939"/>
    </source>
</evidence>
<dbReference type="Gene3D" id="3.40.50.300">
    <property type="entry name" value="P-loop containing nucleotide triphosphate hydrolases"/>
    <property type="match status" value="1"/>
</dbReference>
<evidence type="ECO:0000313" key="6">
    <source>
        <dbReference type="EMBL" id="KAF1913085.1"/>
    </source>
</evidence>
<evidence type="ECO:0000313" key="7">
    <source>
        <dbReference type="Proteomes" id="UP000800096"/>
    </source>
</evidence>
<evidence type="ECO:0000259" key="5">
    <source>
        <dbReference type="Pfam" id="PF24883"/>
    </source>
</evidence>
<dbReference type="EMBL" id="ML979139">
    <property type="protein sequence ID" value="KAF1913085.1"/>
    <property type="molecule type" value="Genomic_DNA"/>
</dbReference>
<dbReference type="PANTHER" id="PTHR10039:SF15">
    <property type="entry name" value="NACHT DOMAIN-CONTAINING PROTEIN"/>
    <property type="match status" value="1"/>
</dbReference>
<feature type="repeat" description="ANK" evidence="2">
    <location>
        <begin position="1035"/>
        <end position="1067"/>
    </location>
</feature>
<feature type="domain" description="Nephrocystin 3-like N-terminal" evidence="5">
    <location>
        <begin position="267"/>
        <end position="430"/>
    </location>
</feature>
<dbReference type="Pfam" id="PF00023">
    <property type="entry name" value="Ank"/>
    <property type="match status" value="2"/>
</dbReference>
<evidence type="ECO:0000259" key="3">
    <source>
        <dbReference type="Pfam" id="PF17109"/>
    </source>
</evidence>
<sequence>MSDDDRISDLWEDALDRYEKVAPKRSRRDQNLLMTLKTPESLEAYLEKHESSFRLFRTKHGKLTKRLMTCIKPFMTLSDMISAAVSASPFAPASTVVGAVCFVLKAAEGVSEVYDWIEELFDKLRDFTVRLDKYAQGVFPEGFRDKVVEIFGCILEVLACAEKAIKDGRWKKYAAVLFLGGDERVKAAFDELAGLFQSEQALVIAISYATNQKMDKRIEEIGATSEAILKATKTVQEQTNRDKCLEWISKSDVSAQQSDNLGRKQTNTGNWFLQNATFNEWVSGSDQAWGLACPGAPGAGKTTMAATLIHHLSTLGSSDQIGVTYAYANYRSRSIQTLYNLVTALLRCLVQIRSSIPQSVLDTYIKLHKSRNLTLQESVDLVIAVCKEFSMVYIVIDALDECQDGVARDLLRHIWRVHEQTKIRLLVTTRYITSISDMITQELGVVPQLEIRASDDDIREYFSTRASGFQNFLKNNQDLRMLASEKVIEASGGMFLLARLHIDQLSAMVVPAQVKKALSTMFRITDDMSQTAEAYNEQYDQALERIMNQPAYQADLARQTLAWLTFAQRPLKPAELCTALAVLLSDKKDCVDADCIPEMSLVVSICAGLVVVDEQANIVRSVHYTTQEYFERNHQKWLTQGQKQVASTCLAYLSLDTFKNEVQDFEEYYFRLRDDTFYSYAAEAWAKHAKPVEAQLVEEIIGLLVNFSSMRSVSINTTARWQSADPVGYWLKYDQVDPVRIIARAGLSLSLRKYWSDGHQSRKNRPRLSALAQAAGENDVEAVRFLLEQTVDGSFHNGSEEALVFAASGGHTEIVRLILDFWDVADQPQSSPATTKKSRSDDQVSTVVADHTVTIRRPVSTKDAKNQALDHALAEGYESITQILLQRGAVIRHFPFEPFPRRNFDDLMEKSLRIVLSQGYHIDSLDRNGQTALQVAAERNSKSLVSLLIEEGADKSLAAKQLGHYLVNTVKSSERNCERDTVNMLLGYGVDVNAQGPHGNTALIAAISRHGYDYFEVVVDLLNQGARVDMDYGCSEGNALNVAARLVRIKACEILLEHGADINARSGYARCTAFESACKRGHVKVAKLLLDKDAEIPESGVSISGRDITSWWLDEGHLLLQLLHERGIKTNLEGDEAHEPAIYEAVRRGMSLTLEQLLKLGANINSIAGEHGNVLHTALVGDAHGPSGNHVQCVNMLLDHGADLNAPGKVHATTLGAALSCWRQNTHMNRLSEVDTTVPLLERKVRFDGHGPALLEESVTSQALHVARYLLQSGVTIASCPASSNLLVEACRASKPVDFLKLLYDFGADMNLLGPAALHKAAYSAKSDAVVWLLDHDVDANAPGDEYPTALVSAVSGYARWLVRGPDSATIAEKLVEHGAEVKVHGLAALKLIRSNRFAAYDTVVRLLAGSIKDF</sequence>
<gene>
    <name evidence="6" type="ORF">BDU57DRAFT_541761</name>
</gene>
<dbReference type="InterPro" id="IPR056884">
    <property type="entry name" value="NPHP3-like_N"/>
</dbReference>
<dbReference type="PRINTS" id="PR01415">
    <property type="entry name" value="ANKYRIN"/>
</dbReference>
<dbReference type="Proteomes" id="UP000800096">
    <property type="component" value="Unassembled WGS sequence"/>
</dbReference>
<dbReference type="Gene3D" id="1.25.40.20">
    <property type="entry name" value="Ankyrin repeat-containing domain"/>
    <property type="match status" value="4"/>
</dbReference>
<dbReference type="InterPro" id="IPR054471">
    <property type="entry name" value="GPIID_WHD"/>
</dbReference>
<dbReference type="InterPro" id="IPR027417">
    <property type="entry name" value="P-loop_NTPase"/>
</dbReference>
<dbReference type="SMART" id="SM00248">
    <property type="entry name" value="ANK"/>
    <property type="match status" value="13"/>
</dbReference>
<feature type="repeat" description="ANK" evidence="2">
    <location>
        <begin position="928"/>
        <end position="960"/>
    </location>
</feature>
<dbReference type="PROSITE" id="PS50088">
    <property type="entry name" value="ANK_REPEAT"/>
    <property type="match status" value="2"/>
</dbReference>
<dbReference type="InterPro" id="IPR031350">
    <property type="entry name" value="Goodbye_dom"/>
</dbReference>